<dbReference type="GO" id="GO:0005829">
    <property type="term" value="C:cytosol"/>
    <property type="evidence" value="ECO:0007669"/>
    <property type="project" value="TreeGrafter"/>
</dbReference>
<protein>
    <submittedName>
        <fullName evidence="4">Sporulation-induced protein</fullName>
    </submittedName>
</protein>
<sequence>MFWRFGGYANISTLDTILDKDNVTVEDLLDESDLIQELKQQNSKLIEFLRDEPVLKKLLNYVVADDTPEDAATKDEKKSDSKDEKEERHASTGISFFGKGKARARSKSVSKKENDGETEAEKLEAQRKKYAYVSCEVLSSEVWSLTEALLDQREHLREFWQYMHRPAPLDPLQAGYFTKVNEALLDKKTGEMLDFFKSLDGIVPAMLQHVDCPMVMDLLLKIISLEKHEGGTGIVDWLQAQNLIPLLLGYLSPEQSSATQTSAGDFLKAIITISANATTQDQSVIGPNELTRQLVSEECIQTLIKDMLRGGNPLTVGVGIVIEVIRKNNSDYDLDNQVGPEPKTSDPIYLGTLLRAFAHHVKDFKELITSKSATKPEIKAAFGRKIEPLGFDRFKTCELMAELLHCSNMGLLNERGAEDEVTKRDAERERLKAEGRLATPKAPTSPSQQNSHEEFGSSVDSHGFHHAKRPSDDEMDERLEEIRMNDATNTDEDGFEKVNAPNDELPDEVTFDDLNEKAEYTSLPTLSRIEKTESPTLSNQFPASNDVPKPLSPLKPKAIMHFDPPPTRAADSPTTATVIDKIDKLDVDEDTVMTEFGEETQYSDEDEKPSELDRALAHAEQVEKPLPLFAKKEPSSPVRIEPTPDESATDDIDQSIATIQGDQPDLSNEERAPYETEADGRPVVGDLLKMRFVEHQVVPTILDFFFRFPWNNFLHNVVYDVVQQVFNGTLDRGFNRTLAFDLFTPAGEHSGEAGAAGGEATGGQGPGSLGLVSTAAVTDRILDGQRVSDASQQHKGMRLGYMGHLTLIAEEVCKFGNRHPPEALDPAVLDRVGKKEWVEYVEGTLAETRDKDNAVLGGVRPQDALAGRASLGIGGGGGGFGGGSNFGAGGGGNGAGDGAYGGGGGAANTLASAGITPQDSSAMSEGSVGQGFEINGGTMLSGFSADPDEDEEMAEEEEQQRERLEAARRDVGSGSLGSPGTGQGGLGGVRGLDEDEQMSPDNKTGVPSIPPPLNIPPSRARRQLAARLAAKKEANAAENAADPDAADSAALEAAGMMDEEPGEMSMAEERGMLESGGGGEGLNITGLRTVSGLGATASRFSGLFSGSDDDSSDSGDEGGGGDGYGGGYGAYDEDDAGRDVTVGREGGDFEVDEAEGMSPAGHGAAGNAAARRRAERERKGRRPSTTEAKERVALMSDDEDEVVGGMGKMVLGEGKAEGGPFADPEDMEGVDTRVEGDSSDEEQLVEIKPRRTS</sequence>
<dbReference type="GO" id="GO:0005634">
    <property type="term" value="C:nucleus"/>
    <property type="evidence" value="ECO:0007669"/>
    <property type="project" value="TreeGrafter"/>
</dbReference>
<feature type="compositionally biased region" description="Polar residues" evidence="3">
    <location>
        <begin position="534"/>
        <end position="543"/>
    </location>
</feature>
<feature type="compositionally biased region" description="Low complexity" evidence="3">
    <location>
        <begin position="1036"/>
        <end position="1054"/>
    </location>
</feature>
<name>A0AAJ0GCQ4_9PEZI</name>
<comment type="similarity">
    <text evidence="1">Belongs to the SAPS family.</text>
</comment>
<dbReference type="PANTHER" id="PTHR12634:SF8">
    <property type="entry name" value="FIERY MOUNTAIN, ISOFORM D"/>
    <property type="match status" value="1"/>
</dbReference>
<feature type="compositionally biased region" description="Acidic residues" evidence="3">
    <location>
        <begin position="643"/>
        <end position="652"/>
    </location>
</feature>
<feature type="compositionally biased region" description="Acidic residues" evidence="3">
    <location>
        <begin position="1107"/>
        <end position="1116"/>
    </location>
</feature>
<feature type="region of interest" description="Disordered" evidence="3">
    <location>
        <begin position="657"/>
        <end position="676"/>
    </location>
</feature>
<dbReference type="AlphaFoldDB" id="A0AAJ0GCQ4"/>
<feature type="compositionally biased region" description="Basic residues" evidence="3">
    <location>
        <begin position="100"/>
        <end position="109"/>
    </location>
</feature>
<keyword evidence="5" id="KW-1185">Reference proteome</keyword>
<keyword evidence="2" id="KW-0131">Cell cycle</keyword>
<feature type="compositionally biased region" description="Basic and acidic residues" evidence="3">
    <location>
        <begin position="1137"/>
        <end position="1147"/>
    </location>
</feature>
<feature type="region of interest" description="Disordered" evidence="3">
    <location>
        <begin position="69"/>
        <end position="120"/>
    </location>
</feature>
<dbReference type="Pfam" id="PF04499">
    <property type="entry name" value="SAPS"/>
    <property type="match status" value="1"/>
</dbReference>
<feature type="compositionally biased region" description="Low complexity" evidence="3">
    <location>
        <begin position="1160"/>
        <end position="1169"/>
    </location>
</feature>
<feature type="compositionally biased region" description="Basic and acidic residues" evidence="3">
    <location>
        <begin position="110"/>
        <end position="120"/>
    </location>
</feature>
<accession>A0AAJ0GCQ4</accession>
<evidence type="ECO:0000256" key="2">
    <source>
        <dbReference type="ARBA" id="ARBA00023306"/>
    </source>
</evidence>
<evidence type="ECO:0000313" key="4">
    <source>
        <dbReference type="EMBL" id="KAK3054160.1"/>
    </source>
</evidence>
<feature type="region of interest" description="Disordered" evidence="3">
    <location>
        <begin position="1098"/>
        <end position="1253"/>
    </location>
</feature>
<dbReference type="GO" id="GO:0019903">
    <property type="term" value="F:protein phosphatase binding"/>
    <property type="evidence" value="ECO:0007669"/>
    <property type="project" value="InterPro"/>
</dbReference>
<dbReference type="EMBL" id="JAWDJX010000013">
    <property type="protein sequence ID" value="KAK3054160.1"/>
    <property type="molecule type" value="Genomic_DNA"/>
</dbReference>
<dbReference type="GO" id="GO:0019888">
    <property type="term" value="F:protein phosphatase regulator activity"/>
    <property type="evidence" value="ECO:0007669"/>
    <property type="project" value="TreeGrafter"/>
</dbReference>
<feature type="compositionally biased region" description="Gly residues" evidence="3">
    <location>
        <begin position="974"/>
        <end position="990"/>
    </location>
</feature>
<reference evidence="4" key="1">
    <citation type="submission" date="2023-04" db="EMBL/GenBank/DDBJ databases">
        <title>Black Yeasts Isolated from many extreme environments.</title>
        <authorList>
            <person name="Coleine C."/>
            <person name="Stajich J.E."/>
            <person name="Selbmann L."/>
        </authorList>
    </citation>
    <scope>NUCLEOTIDE SEQUENCE</scope>
    <source>
        <strain evidence="4">CCFEE 5312</strain>
    </source>
</reference>
<evidence type="ECO:0000256" key="3">
    <source>
        <dbReference type="SAM" id="MobiDB-lite"/>
    </source>
</evidence>
<feature type="compositionally biased region" description="Basic and acidic residues" evidence="3">
    <location>
        <begin position="960"/>
        <end position="971"/>
    </location>
</feature>
<dbReference type="PANTHER" id="PTHR12634">
    <property type="entry name" value="SIT4 YEAST -ASSOCIATING PROTEIN-RELATED"/>
    <property type="match status" value="1"/>
</dbReference>
<feature type="compositionally biased region" description="Acidic residues" evidence="3">
    <location>
        <begin position="504"/>
        <end position="513"/>
    </location>
</feature>
<evidence type="ECO:0000256" key="1">
    <source>
        <dbReference type="ARBA" id="ARBA00006180"/>
    </source>
</evidence>
<feature type="region of interest" description="Disordered" evidence="3">
    <location>
        <begin position="416"/>
        <end position="550"/>
    </location>
</feature>
<feature type="compositionally biased region" description="Acidic residues" evidence="3">
    <location>
        <begin position="946"/>
        <end position="959"/>
    </location>
</feature>
<feature type="compositionally biased region" description="Basic and acidic residues" evidence="3">
    <location>
        <begin position="416"/>
        <end position="435"/>
    </location>
</feature>
<feature type="region of interest" description="Disordered" evidence="3">
    <location>
        <begin position="623"/>
        <end position="652"/>
    </location>
</feature>
<feature type="compositionally biased region" description="Gly residues" evidence="3">
    <location>
        <begin position="1117"/>
        <end position="1129"/>
    </location>
</feature>
<evidence type="ECO:0000313" key="5">
    <source>
        <dbReference type="Proteomes" id="UP001271007"/>
    </source>
</evidence>
<feature type="region of interest" description="Disordered" evidence="3">
    <location>
        <begin position="917"/>
        <end position="1086"/>
    </location>
</feature>
<dbReference type="Proteomes" id="UP001271007">
    <property type="component" value="Unassembled WGS sequence"/>
</dbReference>
<feature type="compositionally biased region" description="Basic and acidic residues" evidence="3">
    <location>
        <begin position="71"/>
        <end position="90"/>
    </location>
</feature>
<proteinExistence type="inferred from homology"/>
<dbReference type="InterPro" id="IPR007587">
    <property type="entry name" value="SAPS"/>
</dbReference>
<gene>
    <name evidence="4" type="primary">SIT4_1</name>
    <name evidence="4" type="ORF">LTR09_004938</name>
</gene>
<organism evidence="4 5">
    <name type="scientific">Extremus antarcticus</name>
    <dbReference type="NCBI Taxonomy" id="702011"/>
    <lineage>
        <taxon>Eukaryota</taxon>
        <taxon>Fungi</taxon>
        <taxon>Dikarya</taxon>
        <taxon>Ascomycota</taxon>
        <taxon>Pezizomycotina</taxon>
        <taxon>Dothideomycetes</taxon>
        <taxon>Dothideomycetidae</taxon>
        <taxon>Mycosphaerellales</taxon>
        <taxon>Extremaceae</taxon>
        <taxon>Extremus</taxon>
    </lineage>
</organism>
<comment type="caution">
    <text evidence="4">The sequence shown here is derived from an EMBL/GenBank/DDBJ whole genome shotgun (WGS) entry which is preliminary data.</text>
</comment>